<dbReference type="SMART" id="SM00342">
    <property type="entry name" value="HTH_ARAC"/>
    <property type="match status" value="1"/>
</dbReference>
<evidence type="ECO:0000313" key="6">
    <source>
        <dbReference type="Proteomes" id="UP000829998"/>
    </source>
</evidence>
<dbReference type="EMBL" id="CP096829">
    <property type="protein sequence ID" value="UPZ17941.1"/>
    <property type="molecule type" value="Genomic_DNA"/>
</dbReference>
<evidence type="ECO:0000313" key="5">
    <source>
        <dbReference type="EMBL" id="UPZ17941.1"/>
    </source>
</evidence>
<dbReference type="InterPro" id="IPR018060">
    <property type="entry name" value="HTH_AraC"/>
</dbReference>
<gene>
    <name evidence="5" type="ORF">M0M44_11470</name>
</gene>
<dbReference type="Pfam" id="PF12833">
    <property type="entry name" value="HTH_18"/>
    <property type="match status" value="1"/>
</dbReference>
<dbReference type="Proteomes" id="UP000829998">
    <property type="component" value="Chromosome"/>
</dbReference>
<accession>A0ABY4M1P9</accession>
<evidence type="ECO:0000259" key="4">
    <source>
        <dbReference type="PROSITE" id="PS01124"/>
    </source>
</evidence>
<reference evidence="5 6" key="1">
    <citation type="submission" date="2022-04" db="EMBL/GenBank/DDBJ databases">
        <authorList>
            <person name="Ra J.-S."/>
            <person name="Kim S.-B."/>
        </authorList>
    </citation>
    <scope>NUCLEOTIDE SEQUENCE [LARGE SCALE GENOMIC DNA]</scope>
    <source>
        <strain evidence="5 6">MMS21-Er5</strain>
    </source>
</reference>
<sequence>MERAEDYIKYTLVREKFELILGLVPNLEPNFIVLLFPVILTNSTHIILLNSSHTPSLENLLSFKSFYDKDLVYMLSINKTPGSFIQNLLQHYLIKELLIECQYEDKKMIEKLLKKLYQAEVKLQKSPMTQLYLKILLQYLLEMLDREEAFDNRDILLVREFYKMLNYDQIQNRQVKFYADKLCVSRRYLTWAVHKISGDTPKSFIDHNLVEKAKLLLHTKNSVYMIAEELQFQSHASFTTFFRKHTGLSPSVYRTNLNQKK</sequence>
<dbReference type="Gene3D" id="1.10.10.60">
    <property type="entry name" value="Homeodomain-like"/>
    <property type="match status" value="1"/>
</dbReference>
<evidence type="ECO:0000256" key="1">
    <source>
        <dbReference type="ARBA" id="ARBA00023015"/>
    </source>
</evidence>
<dbReference type="SUPFAM" id="SSF46689">
    <property type="entry name" value="Homeodomain-like"/>
    <property type="match status" value="1"/>
</dbReference>
<dbReference type="PANTHER" id="PTHR43280:SF32">
    <property type="entry name" value="TRANSCRIPTIONAL REGULATORY PROTEIN"/>
    <property type="match status" value="1"/>
</dbReference>
<keyword evidence="2" id="KW-0238">DNA-binding</keyword>
<feature type="domain" description="HTH araC/xylS-type" evidence="4">
    <location>
        <begin position="159"/>
        <end position="256"/>
    </location>
</feature>
<dbReference type="RefSeq" id="WP_248729879.1">
    <property type="nucleotide sequence ID" value="NZ_CP096829.1"/>
</dbReference>
<dbReference type="PANTHER" id="PTHR43280">
    <property type="entry name" value="ARAC-FAMILY TRANSCRIPTIONAL REGULATOR"/>
    <property type="match status" value="1"/>
</dbReference>
<protein>
    <submittedName>
        <fullName evidence="5">Helix-turn-helix domain-containing protein</fullName>
    </submittedName>
</protein>
<keyword evidence="1" id="KW-0805">Transcription regulation</keyword>
<keyword evidence="6" id="KW-1185">Reference proteome</keyword>
<dbReference type="InterPro" id="IPR009057">
    <property type="entry name" value="Homeodomain-like_sf"/>
</dbReference>
<organism evidence="5 6">
    <name type="scientific">Flavobacterium humidisoli</name>
    <dbReference type="NCBI Taxonomy" id="2937442"/>
    <lineage>
        <taxon>Bacteria</taxon>
        <taxon>Pseudomonadati</taxon>
        <taxon>Bacteroidota</taxon>
        <taxon>Flavobacteriia</taxon>
        <taxon>Flavobacteriales</taxon>
        <taxon>Flavobacteriaceae</taxon>
        <taxon>Flavobacterium</taxon>
    </lineage>
</organism>
<proteinExistence type="predicted"/>
<name>A0ABY4M1P9_9FLAO</name>
<evidence type="ECO:0000256" key="2">
    <source>
        <dbReference type="ARBA" id="ARBA00023125"/>
    </source>
</evidence>
<keyword evidence="3" id="KW-0804">Transcription</keyword>
<dbReference type="PROSITE" id="PS01124">
    <property type="entry name" value="HTH_ARAC_FAMILY_2"/>
    <property type="match status" value="1"/>
</dbReference>
<evidence type="ECO:0000256" key="3">
    <source>
        <dbReference type="ARBA" id="ARBA00023163"/>
    </source>
</evidence>